<evidence type="ECO:0000313" key="3">
    <source>
        <dbReference type="EMBL" id="MBL0392922.1"/>
    </source>
</evidence>
<dbReference type="EMBL" id="JAEQNE010000004">
    <property type="protein sequence ID" value="MBL0392922.1"/>
    <property type="molecule type" value="Genomic_DNA"/>
</dbReference>
<dbReference type="SUPFAM" id="SSF55797">
    <property type="entry name" value="PR-1-like"/>
    <property type="match status" value="1"/>
</dbReference>
<dbReference type="PANTHER" id="PTHR31157:SF1">
    <property type="entry name" value="SCP DOMAIN-CONTAINING PROTEIN"/>
    <property type="match status" value="1"/>
</dbReference>
<gene>
    <name evidence="3" type="ORF">JJ685_17420</name>
</gene>
<dbReference type="RefSeq" id="WP_201675592.1">
    <property type="nucleotide sequence ID" value="NZ_JAEQNE010000004.1"/>
</dbReference>
<keyword evidence="1" id="KW-0732">Signal</keyword>
<accession>A0A936Z232</accession>
<evidence type="ECO:0000259" key="2">
    <source>
        <dbReference type="Pfam" id="PF00188"/>
    </source>
</evidence>
<dbReference type="Pfam" id="PF00188">
    <property type="entry name" value="CAP"/>
    <property type="match status" value="1"/>
</dbReference>
<feature type="chain" id="PRO_5037044800" evidence="1">
    <location>
        <begin position="24"/>
        <end position="171"/>
    </location>
</feature>
<organism evidence="3 4">
    <name type="scientific">Ramlibacter monticola</name>
    <dbReference type="NCBI Taxonomy" id="1926872"/>
    <lineage>
        <taxon>Bacteria</taxon>
        <taxon>Pseudomonadati</taxon>
        <taxon>Pseudomonadota</taxon>
        <taxon>Betaproteobacteria</taxon>
        <taxon>Burkholderiales</taxon>
        <taxon>Comamonadaceae</taxon>
        <taxon>Ramlibacter</taxon>
    </lineage>
</organism>
<keyword evidence="4" id="KW-1185">Reference proteome</keyword>
<feature type="signal peptide" evidence="1">
    <location>
        <begin position="1"/>
        <end position="23"/>
    </location>
</feature>
<dbReference type="AlphaFoldDB" id="A0A936Z232"/>
<dbReference type="PANTHER" id="PTHR31157">
    <property type="entry name" value="SCP DOMAIN-CONTAINING PROTEIN"/>
    <property type="match status" value="1"/>
</dbReference>
<protein>
    <submittedName>
        <fullName evidence="3">CAP domain-containing protein</fullName>
    </submittedName>
</protein>
<dbReference type="InterPro" id="IPR035940">
    <property type="entry name" value="CAP_sf"/>
</dbReference>
<dbReference type="InterPro" id="IPR014044">
    <property type="entry name" value="CAP_dom"/>
</dbReference>
<dbReference type="Gene3D" id="3.40.33.10">
    <property type="entry name" value="CAP"/>
    <property type="match status" value="1"/>
</dbReference>
<reference evidence="3 4" key="1">
    <citation type="journal article" date="2017" name="Int. J. Syst. Evol. Microbiol.">
        <title>Ramlibacter monticola sp. nov., isolated from forest soil.</title>
        <authorList>
            <person name="Chaudhary D.K."/>
            <person name="Kim J."/>
        </authorList>
    </citation>
    <scope>NUCLEOTIDE SEQUENCE [LARGE SCALE GENOMIC DNA]</scope>
    <source>
        <strain evidence="3 4">KACC 19175</strain>
    </source>
</reference>
<feature type="domain" description="SCP" evidence="2">
    <location>
        <begin position="42"/>
        <end position="166"/>
    </location>
</feature>
<comment type="caution">
    <text evidence="3">The sequence shown here is derived from an EMBL/GenBank/DDBJ whole genome shotgun (WGS) entry which is preliminary data.</text>
</comment>
<proteinExistence type="predicted"/>
<dbReference type="CDD" id="cd05379">
    <property type="entry name" value="CAP_bacterial"/>
    <property type="match status" value="1"/>
</dbReference>
<evidence type="ECO:0000313" key="4">
    <source>
        <dbReference type="Proteomes" id="UP000599109"/>
    </source>
</evidence>
<name>A0A936Z232_9BURK</name>
<dbReference type="Proteomes" id="UP000599109">
    <property type="component" value="Unassembled WGS sequence"/>
</dbReference>
<sequence>MKSIVFSLVAAGGAALLAPSALGAGPALQVCGPQVSVEELLRQINAARAAGHRCGGRAMGPATPLQWDAALYSAAQGHSLDMAKRNYFEHRSPEGVDVAARASAVRYPWKSVGENIAAGARSMPDAVQNWLESPGHCENIMNPAFSDVAVACVAQPGTQWGTYWTMVLGRK</sequence>
<evidence type="ECO:0000256" key="1">
    <source>
        <dbReference type="SAM" id="SignalP"/>
    </source>
</evidence>